<evidence type="ECO:0000256" key="3">
    <source>
        <dbReference type="ARBA" id="ARBA00023163"/>
    </source>
</evidence>
<dbReference type="InterPro" id="IPR009057">
    <property type="entry name" value="Homeodomain-like_sf"/>
</dbReference>
<evidence type="ECO:0000256" key="4">
    <source>
        <dbReference type="PROSITE-ProRule" id="PRU00335"/>
    </source>
</evidence>
<dbReference type="PANTHER" id="PTHR47506">
    <property type="entry name" value="TRANSCRIPTIONAL REGULATORY PROTEIN"/>
    <property type="match status" value="1"/>
</dbReference>
<dbReference type="InterPro" id="IPR036271">
    <property type="entry name" value="Tet_transcr_reg_TetR-rel_C_sf"/>
</dbReference>
<evidence type="ECO:0000259" key="5">
    <source>
        <dbReference type="PROSITE" id="PS50977"/>
    </source>
</evidence>
<keyword evidence="7" id="KW-1185">Reference proteome</keyword>
<feature type="DNA-binding region" description="H-T-H motif" evidence="4">
    <location>
        <begin position="50"/>
        <end position="69"/>
    </location>
</feature>
<reference evidence="6 7" key="1">
    <citation type="submission" date="2019-10" db="EMBL/GenBank/DDBJ databases">
        <title>Nonomuraea sp. nov., isolated from Phyllanthus amarus.</title>
        <authorList>
            <person name="Klykleung N."/>
            <person name="Tanasupawat S."/>
        </authorList>
    </citation>
    <scope>NUCLEOTIDE SEQUENCE [LARGE SCALE GENOMIC DNA]</scope>
    <source>
        <strain evidence="6 7">CR1-09</strain>
    </source>
</reference>
<dbReference type="InterPro" id="IPR001647">
    <property type="entry name" value="HTH_TetR"/>
</dbReference>
<evidence type="ECO:0000256" key="1">
    <source>
        <dbReference type="ARBA" id="ARBA00023015"/>
    </source>
</evidence>
<evidence type="ECO:0000313" key="6">
    <source>
        <dbReference type="EMBL" id="KAB8187111.1"/>
    </source>
</evidence>
<keyword evidence="2 4" id="KW-0238">DNA-binding</keyword>
<dbReference type="SUPFAM" id="SSF46689">
    <property type="entry name" value="Homeodomain-like"/>
    <property type="match status" value="1"/>
</dbReference>
<dbReference type="Pfam" id="PF16925">
    <property type="entry name" value="TetR_C_13"/>
    <property type="match status" value="1"/>
</dbReference>
<evidence type="ECO:0000313" key="7">
    <source>
        <dbReference type="Proteomes" id="UP000313066"/>
    </source>
</evidence>
<name>A0A5N6C321_9ACTN</name>
<dbReference type="Pfam" id="PF00440">
    <property type="entry name" value="TetR_N"/>
    <property type="match status" value="1"/>
</dbReference>
<dbReference type="PANTHER" id="PTHR47506:SF3">
    <property type="entry name" value="HTH-TYPE TRANSCRIPTIONAL REGULATOR LMRA"/>
    <property type="match status" value="1"/>
</dbReference>
<sequence length="226" mass="24843">MSAKWTSKPRKVGPKEVAVRTLTTKGAATRQRIVEGAAETIRERGVMDTTLDDVRARTRTSKSQLFHYFPGGKEELLLAVARFEADRVLADQQPYLGELTSWAAWRAWRDRVVERYREQGRQCPLNVVMSQVGHSTPGAQAVVTELMLRWEAEIAAGVRHMQAAGEIDPAIDPVQAAAALLAGIQGGVLLHLSTGRVTHLEAALDMGIRHLRESASRLSPPYDADA</sequence>
<dbReference type="Proteomes" id="UP000313066">
    <property type="component" value="Unassembled WGS sequence"/>
</dbReference>
<feature type="domain" description="HTH tetR-type" evidence="5">
    <location>
        <begin position="27"/>
        <end position="87"/>
    </location>
</feature>
<keyword evidence="1" id="KW-0805">Transcription regulation</keyword>
<organism evidence="6 7">
    <name type="scientific">Microbispora catharanthi</name>
    <dbReference type="NCBI Taxonomy" id="1712871"/>
    <lineage>
        <taxon>Bacteria</taxon>
        <taxon>Bacillati</taxon>
        <taxon>Actinomycetota</taxon>
        <taxon>Actinomycetes</taxon>
        <taxon>Streptosporangiales</taxon>
        <taxon>Streptosporangiaceae</taxon>
        <taxon>Microbispora</taxon>
    </lineage>
</organism>
<dbReference type="PROSITE" id="PS50977">
    <property type="entry name" value="HTH_TETR_2"/>
    <property type="match status" value="1"/>
</dbReference>
<dbReference type="EMBL" id="VDMA02000002">
    <property type="protein sequence ID" value="KAB8187111.1"/>
    <property type="molecule type" value="Genomic_DNA"/>
</dbReference>
<dbReference type="InterPro" id="IPR011075">
    <property type="entry name" value="TetR_C"/>
</dbReference>
<gene>
    <name evidence="6" type="ORF">FH610_003970</name>
</gene>
<proteinExistence type="predicted"/>
<dbReference type="SUPFAM" id="SSF48498">
    <property type="entry name" value="Tetracyclin repressor-like, C-terminal domain"/>
    <property type="match status" value="1"/>
</dbReference>
<dbReference type="AlphaFoldDB" id="A0A5N6C321"/>
<accession>A0A5N6C321</accession>
<keyword evidence="3" id="KW-0804">Transcription</keyword>
<evidence type="ECO:0000256" key="2">
    <source>
        <dbReference type="ARBA" id="ARBA00023125"/>
    </source>
</evidence>
<dbReference type="GO" id="GO:0003677">
    <property type="term" value="F:DNA binding"/>
    <property type="evidence" value="ECO:0007669"/>
    <property type="project" value="UniProtKB-UniRule"/>
</dbReference>
<protein>
    <submittedName>
        <fullName evidence="6">TetR family transcriptional regulator</fullName>
    </submittedName>
</protein>
<comment type="caution">
    <text evidence="6">The sequence shown here is derived from an EMBL/GenBank/DDBJ whole genome shotgun (WGS) entry which is preliminary data.</text>
</comment>
<dbReference type="Gene3D" id="1.10.357.10">
    <property type="entry name" value="Tetracycline Repressor, domain 2"/>
    <property type="match status" value="1"/>
</dbReference>